<evidence type="ECO:0000313" key="2">
    <source>
        <dbReference type="Proteomes" id="UP000013966"/>
    </source>
</evidence>
<reference evidence="1 2" key="2">
    <citation type="journal article" date="2018" name="Int. J. Syst. Evol. Microbiol.">
        <title>Burkholderia insecticola sp. nov., a gut symbiotic bacterium of the bean bug Riptortus pedestris.</title>
        <authorList>
            <person name="Takeshita K."/>
            <person name="Tamaki H."/>
            <person name="Ohbayashi T."/>
            <person name="Meng X.-Y."/>
            <person name="Sone T."/>
            <person name="Mitani Y."/>
            <person name="Peeters C."/>
            <person name="Kikuchi Y."/>
            <person name="Vandamme P."/>
        </authorList>
    </citation>
    <scope>NUCLEOTIDE SEQUENCE [LARGE SCALE GENOMIC DNA]</scope>
    <source>
        <strain evidence="1">RPE64</strain>
        <plasmid evidence="1 2">p2</plasmid>
    </source>
</reference>
<dbReference type="HOGENOM" id="CLU_2951372_0_0_4"/>
<reference evidence="1 2" key="1">
    <citation type="journal article" date="2013" name="Genome Announc.">
        <title>Complete Genome Sequence of Burkholderia sp. Strain RPE64, Bacterial Symbiont of the Bean Bug Riptortus pedestris.</title>
        <authorList>
            <person name="Shibata T.F."/>
            <person name="Maeda T."/>
            <person name="Nikoh N."/>
            <person name="Yamaguchi K."/>
            <person name="Oshima K."/>
            <person name="Hattori M."/>
            <person name="Nishiyama T."/>
            <person name="Hasebe M."/>
            <person name="Fukatsu T."/>
            <person name="Kikuchi Y."/>
            <person name="Shigenobu S."/>
        </authorList>
    </citation>
    <scope>NUCLEOTIDE SEQUENCE [LARGE SCALE GENOMIC DNA]</scope>
    <source>
        <plasmid evidence="1 2">p2</plasmid>
    </source>
</reference>
<protein>
    <submittedName>
        <fullName evidence="1">Uncharacterized protein</fullName>
    </submittedName>
</protein>
<gene>
    <name evidence="1" type="ORF">BRPE64_ECDS02650</name>
</gene>
<geneLocation type="plasmid" evidence="1 2">
    <name>p2</name>
</geneLocation>
<accession>A0A060PH87</accession>
<name>A0A060PH87_9BURK</name>
<dbReference type="KEGG" id="buo:BRPE64_ECDS02650"/>
<proteinExistence type="predicted"/>
<dbReference type="EMBL" id="AP013062">
    <property type="protein sequence ID" value="BAO94147.1"/>
    <property type="molecule type" value="Genomic_DNA"/>
</dbReference>
<keyword evidence="1" id="KW-0614">Plasmid</keyword>
<dbReference type="AlphaFoldDB" id="A0A060PH87"/>
<sequence length="59" mass="6709">MDFAYTSDAKILASTRRSLALSIWRTNPGMLTRFVSCHPWKVDKNMVKRAAFGCGQELM</sequence>
<dbReference type="Proteomes" id="UP000013966">
    <property type="component" value="Plasmid p2"/>
</dbReference>
<organism evidence="1 2">
    <name type="scientific">Caballeronia insecticola</name>
    <dbReference type="NCBI Taxonomy" id="758793"/>
    <lineage>
        <taxon>Bacteria</taxon>
        <taxon>Pseudomonadati</taxon>
        <taxon>Pseudomonadota</taxon>
        <taxon>Betaproteobacteria</taxon>
        <taxon>Burkholderiales</taxon>
        <taxon>Burkholderiaceae</taxon>
        <taxon>Caballeronia</taxon>
    </lineage>
</organism>
<keyword evidence="2" id="KW-1185">Reference proteome</keyword>
<evidence type="ECO:0000313" key="1">
    <source>
        <dbReference type="EMBL" id="BAO94147.1"/>
    </source>
</evidence>